<name>A0A1G2RL24_9BACT</name>
<evidence type="ECO:0000313" key="2">
    <source>
        <dbReference type="Proteomes" id="UP000177287"/>
    </source>
</evidence>
<comment type="caution">
    <text evidence="1">The sequence shown here is derived from an EMBL/GenBank/DDBJ whole genome shotgun (WGS) entry which is preliminary data.</text>
</comment>
<dbReference type="EMBL" id="MHUF01000005">
    <property type="protein sequence ID" value="OHA72992.1"/>
    <property type="molecule type" value="Genomic_DNA"/>
</dbReference>
<reference evidence="1 2" key="1">
    <citation type="journal article" date="2016" name="Nat. Commun.">
        <title>Thousands of microbial genomes shed light on interconnected biogeochemical processes in an aquifer system.</title>
        <authorList>
            <person name="Anantharaman K."/>
            <person name="Brown C.T."/>
            <person name="Hug L.A."/>
            <person name="Sharon I."/>
            <person name="Castelle C.J."/>
            <person name="Probst A.J."/>
            <person name="Thomas B.C."/>
            <person name="Singh A."/>
            <person name="Wilkins M.J."/>
            <person name="Karaoz U."/>
            <person name="Brodie E.L."/>
            <person name="Williams K.H."/>
            <person name="Hubbard S.S."/>
            <person name="Banfield J.F."/>
        </authorList>
    </citation>
    <scope>NUCLEOTIDE SEQUENCE [LARGE SCALE GENOMIC DNA]</scope>
</reference>
<proteinExistence type="predicted"/>
<organism evidence="1 2">
    <name type="scientific">Candidatus Wildermuthbacteria bacterium RIFCSPLOWO2_01_FULL_47_18</name>
    <dbReference type="NCBI Taxonomy" id="1802460"/>
    <lineage>
        <taxon>Bacteria</taxon>
        <taxon>Candidatus Wildermuthiibacteriota</taxon>
    </lineage>
</organism>
<dbReference type="AlphaFoldDB" id="A0A1G2RL24"/>
<gene>
    <name evidence="1" type="ORF">A3A27_00740</name>
</gene>
<accession>A0A1G2RL24</accession>
<evidence type="ECO:0000313" key="1">
    <source>
        <dbReference type="EMBL" id="OHA72992.1"/>
    </source>
</evidence>
<sequence length="94" mass="10724">MGKRSLLSRDKWVVAIQEAEAALSGRKHSRGVISDDDAVFIADQLTSSLGRIEQKYWDAAKEIAHRKGLGDHRPIYKGMLREWRKRAKIRAGHE</sequence>
<protein>
    <submittedName>
        <fullName evidence="1">Uncharacterized protein</fullName>
    </submittedName>
</protein>
<dbReference type="Proteomes" id="UP000177287">
    <property type="component" value="Unassembled WGS sequence"/>
</dbReference>